<dbReference type="PANTHER" id="PTHR12001">
    <property type="entry name" value="GERANYLGERANYL PYROPHOSPHATE SYNTHASE"/>
    <property type="match status" value="1"/>
</dbReference>
<dbReference type="InterPro" id="IPR033749">
    <property type="entry name" value="Polyprenyl_synt_CS"/>
</dbReference>
<dbReference type="GO" id="GO:0008299">
    <property type="term" value="P:isoprenoid biosynthetic process"/>
    <property type="evidence" value="ECO:0007669"/>
    <property type="project" value="InterPro"/>
</dbReference>
<dbReference type="GO" id="GO:0046872">
    <property type="term" value="F:metal ion binding"/>
    <property type="evidence" value="ECO:0007669"/>
    <property type="project" value="UniProtKB-KW"/>
</dbReference>
<comment type="cofactor">
    <cofactor evidence="1">
        <name>Mg(2+)</name>
        <dbReference type="ChEBI" id="CHEBI:18420"/>
    </cofactor>
</comment>
<dbReference type="SFLD" id="SFLDS00005">
    <property type="entry name" value="Isoprenoid_Synthase_Type_I"/>
    <property type="match status" value="1"/>
</dbReference>
<keyword evidence="5" id="KW-0460">Magnesium</keyword>
<organism evidence="7 8">
    <name type="scientific">Limosilactobacillus reuteri</name>
    <name type="common">Lactobacillus reuteri</name>
    <dbReference type="NCBI Taxonomy" id="1598"/>
    <lineage>
        <taxon>Bacteria</taxon>
        <taxon>Bacillati</taxon>
        <taxon>Bacillota</taxon>
        <taxon>Bacilli</taxon>
        <taxon>Lactobacillales</taxon>
        <taxon>Lactobacillaceae</taxon>
        <taxon>Limosilactobacillus</taxon>
    </lineage>
</organism>
<dbReference type="GO" id="GO:0004659">
    <property type="term" value="F:prenyltransferase activity"/>
    <property type="evidence" value="ECO:0007669"/>
    <property type="project" value="InterPro"/>
</dbReference>
<dbReference type="InterPro" id="IPR008949">
    <property type="entry name" value="Isoprenoid_synthase_dom_sf"/>
</dbReference>
<comment type="caution">
    <text evidence="7">The sequence shown here is derived from an EMBL/GenBank/DDBJ whole genome shotgun (WGS) entry which is preliminary data.</text>
</comment>
<gene>
    <name evidence="7" type="ORF">LR3_00350</name>
</gene>
<dbReference type="PROSITE" id="PS00723">
    <property type="entry name" value="POLYPRENYL_SYNTHASE_1"/>
    <property type="match status" value="1"/>
</dbReference>
<dbReference type="EMBL" id="JOSX01000020">
    <property type="protein sequence ID" value="KEK14323.1"/>
    <property type="molecule type" value="Genomic_DNA"/>
</dbReference>
<evidence type="ECO:0000313" key="7">
    <source>
        <dbReference type="EMBL" id="KEK14323.1"/>
    </source>
</evidence>
<evidence type="ECO:0000256" key="3">
    <source>
        <dbReference type="ARBA" id="ARBA00022679"/>
    </source>
</evidence>
<evidence type="ECO:0000256" key="2">
    <source>
        <dbReference type="ARBA" id="ARBA00006706"/>
    </source>
</evidence>
<dbReference type="RefSeq" id="WP_035153223.1">
    <property type="nucleotide sequence ID" value="NZ_WJNC01000008.1"/>
</dbReference>
<evidence type="ECO:0000256" key="1">
    <source>
        <dbReference type="ARBA" id="ARBA00001946"/>
    </source>
</evidence>
<dbReference type="Pfam" id="PF00348">
    <property type="entry name" value="polyprenyl_synt"/>
    <property type="match status" value="1"/>
</dbReference>
<sequence length="326" mass="36871">MKQHFFHTYPAINNALSKVNQTINDRITIKNPQLHDALQQMASNGGKYLRPAFFLLFANINHQTVAEQEKLIKIASSLEVLHMATLIHDDIIDDSPKRRGAVSVQAAFGKDTAVYTGDFLFTIFFDLLVETMTGSPYLTRNARTMRKILTGELGQMDNRFDLSQSLLDYYRNVNGKTAAIFSLAAEEGAYFGHGDRRTINLAKRIGQNIGISFQILDDILDYSGDERLNKPVLEDLATGVYSLPLLLTLQNHRHELEPLLTKKRQMTIEDMEKVQKIVVTHGGVKKAQEIATKFTQKAQTEIDQLADKHTRKMLKLVADKLLTRVN</sequence>
<dbReference type="InterPro" id="IPR000092">
    <property type="entry name" value="Polyprenyl_synt"/>
</dbReference>
<evidence type="ECO:0000256" key="5">
    <source>
        <dbReference type="ARBA" id="ARBA00022842"/>
    </source>
</evidence>
<name>A0A073JML9_LIMRT</name>
<evidence type="ECO:0000256" key="6">
    <source>
        <dbReference type="RuleBase" id="RU004466"/>
    </source>
</evidence>
<evidence type="ECO:0000256" key="4">
    <source>
        <dbReference type="ARBA" id="ARBA00022723"/>
    </source>
</evidence>
<dbReference type="PATRIC" id="fig|1598.90.peg.1398"/>
<dbReference type="CDD" id="cd00685">
    <property type="entry name" value="Trans_IPPS_HT"/>
    <property type="match status" value="1"/>
</dbReference>
<dbReference type="PANTHER" id="PTHR12001:SF69">
    <property type="entry name" value="ALL TRANS-POLYPRENYL-DIPHOSPHATE SYNTHASE PDSS1"/>
    <property type="match status" value="1"/>
</dbReference>
<dbReference type="SUPFAM" id="SSF48576">
    <property type="entry name" value="Terpenoid synthases"/>
    <property type="match status" value="1"/>
</dbReference>
<reference evidence="7 8" key="1">
    <citation type="submission" date="2014-06" db="EMBL/GenBank/DDBJ databases">
        <title>Genetic determinant of reutericyclin biosynthesis of Lactobacillus reuteri.</title>
        <authorList>
            <person name="Lin X."/>
            <person name="Duar R."/>
            <person name="Walter J."/>
            <person name="Gaenzle M."/>
        </authorList>
    </citation>
    <scope>NUCLEOTIDE SEQUENCE [LARGE SCALE GENOMIC DNA]</scope>
    <source>
        <strain evidence="7 8">LTH2584</strain>
    </source>
</reference>
<keyword evidence="3 6" id="KW-0808">Transferase</keyword>
<accession>A0A073JML9</accession>
<proteinExistence type="inferred from homology"/>
<protein>
    <submittedName>
        <fullName evidence="7">Farnesyl pyrophosphate synthetase</fullName>
    </submittedName>
</protein>
<dbReference type="Gene3D" id="1.10.600.10">
    <property type="entry name" value="Farnesyl Diphosphate Synthase"/>
    <property type="match status" value="1"/>
</dbReference>
<comment type="similarity">
    <text evidence="2 6">Belongs to the FPP/GGPP synthase family.</text>
</comment>
<keyword evidence="4" id="KW-0479">Metal-binding</keyword>
<dbReference type="Proteomes" id="UP000027731">
    <property type="component" value="Unassembled WGS sequence"/>
</dbReference>
<evidence type="ECO:0000313" key="8">
    <source>
        <dbReference type="Proteomes" id="UP000027731"/>
    </source>
</evidence>
<dbReference type="AlphaFoldDB" id="A0A073JML9"/>
<dbReference type="PROSITE" id="PS00444">
    <property type="entry name" value="POLYPRENYL_SYNTHASE_2"/>
    <property type="match status" value="1"/>
</dbReference>